<dbReference type="Proteomes" id="UP000294364">
    <property type="component" value="Chromosome"/>
</dbReference>
<dbReference type="AlphaFoldDB" id="A0A451CZK4"/>
<dbReference type="PANTHER" id="PTHR46229">
    <property type="entry name" value="BOLA TRANSCRIPTION REGULATOR"/>
    <property type="match status" value="1"/>
</dbReference>
<dbReference type="Gene3D" id="3.30.300.90">
    <property type="entry name" value="BolA-like"/>
    <property type="match status" value="1"/>
</dbReference>
<evidence type="ECO:0000313" key="4">
    <source>
        <dbReference type="Proteomes" id="UP000294364"/>
    </source>
</evidence>
<evidence type="ECO:0000313" key="3">
    <source>
        <dbReference type="EMBL" id="VFP78593.1"/>
    </source>
</evidence>
<name>A0A451CZK4_9GAMM</name>
<dbReference type="PIRSF" id="PIRSF003113">
    <property type="entry name" value="BolA"/>
    <property type="match status" value="1"/>
</dbReference>
<comment type="similarity">
    <text evidence="1 2">Belongs to the BolA/IbaG family.</text>
</comment>
<dbReference type="PANTHER" id="PTHR46229:SF4">
    <property type="entry name" value="ACID STRESS PROTEIN IBAG"/>
    <property type="match status" value="1"/>
</dbReference>
<dbReference type="InterPro" id="IPR036065">
    <property type="entry name" value="BolA-like_sf"/>
</dbReference>
<organism evidence="3 4">
    <name type="scientific">Candidatus Erwinia haradaeae</name>
    <dbReference type="NCBI Taxonomy" id="1922217"/>
    <lineage>
        <taxon>Bacteria</taxon>
        <taxon>Pseudomonadati</taxon>
        <taxon>Pseudomonadota</taxon>
        <taxon>Gammaproteobacteria</taxon>
        <taxon>Enterobacterales</taxon>
        <taxon>Erwiniaceae</taxon>
        <taxon>Erwinia</taxon>
    </lineage>
</organism>
<dbReference type="SUPFAM" id="SSF82657">
    <property type="entry name" value="BolA-like"/>
    <property type="match status" value="1"/>
</dbReference>
<sequence length="77" mass="8708">MDNNTIKDTLIATLALKEAHVSSNGSHFQIIAIGDVFSGLSRVKKQKIVYEVLTTYITDSRIHSVSIRTYTPEEWVR</sequence>
<dbReference type="EMBL" id="LR217698">
    <property type="protein sequence ID" value="VFP78593.1"/>
    <property type="molecule type" value="Genomic_DNA"/>
</dbReference>
<dbReference type="OrthoDB" id="9812890at2"/>
<dbReference type="Pfam" id="PF01722">
    <property type="entry name" value="BolA"/>
    <property type="match status" value="1"/>
</dbReference>
<gene>
    <name evidence="3" type="primary">ibaG</name>
    <name evidence="3" type="ORF">ERCICURT3053_218</name>
</gene>
<evidence type="ECO:0000256" key="2">
    <source>
        <dbReference type="RuleBase" id="RU003860"/>
    </source>
</evidence>
<dbReference type="InterPro" id="IPR050961">
    <property type="entry name" value="BolA/IbaG_stress_morph_reg"/>
</dbReference>
<proteinExistence type="inferred from homology"/>
<evidence type="ECO:0000256" key="1">
    <source>
        <dbReference type="ARBA" id="ARBA00005578"/>
    </source>
</evidence>
<reference evidence="3 4" key="1">
    <citation type="submission" date="2019-02" db="EMBL/GenBank/DDBJ databases">
        <authorList>
            <person name="Manzano-Marin A."/>
            <person name="Manzano-Marin A."/>
        </authorList>
    </citation>
    <scope>NUCLEOTIDE SEQUENCE [LARGE SCALE GENOMIC DNA]</scope>
    <source>
        <strain evidence="3 4">ErCicurtihirsuta</strain>
    </source>
</reference>
<protein>
    <submittedName>
        <fullName evidence="3">Acid stress protein IbaG</fullName>
    </submittedName>
</protein>
<dbReference type="InterPro" id="IPR002634">
    <property type="entry name" value="BolA"/>
</dbReference>
<accession>A0A451CZK4</accession>